<organism evidence="3 4">
    <name type="scientific">Thalassiosira oceanica</name>
    <name type="common">Marine diatom</name>
    <dbReference type="NCBI Taxonomy" id="159749"/>
    <lineage>
        <taxon>Eukaryota</taxon>
        <taxon>Sar</taxon>
        <taxon>Stramenopiles</taxon>
        <taxon>Ochrophyta</taxon>
        <taxon>Bacillariophyta</taxon>
        <taxon>Coscinodiscophyceae</taxon>
        <taxon>Thalassiosirophycidae</taxon>
        <taxon>Thalassiosirales</taxon>
        <taxon>Thalassiosiraceae</taxon>
        <taxon>Thalassiosira</taxon>
    </lineage>
</organism>
<dbReference type="AlphaFoldDB" id="K0RSM3"/>
<name>K0RSM3_THAOC</name>
<keyword evidence="4" id="KW-1185">Reference proteome</keyword>
<sequence>MRLVVMAGYELDEIEQRVCEHFRDVPAEPRLPSKDGDSDPIVGKGVTNLEGYGLPFHPSSLGRVHRIVPVRDHHTLTLTWQFPSLRAHWRTKPADVIGHLIGHEASGSVLSVLKSRKYAMGLSAGVGDEGLSDASTHALFEVGVSLSKLGVRNWE</sequence>
<dbReference type="eggNOG" id="KOG0959">
    <property type="taxonomic scope" value="Eukaryota"/>
</dbReference>
<dbReference type="PANTHER" id="PTHR43690">
    <property type="entry name" value="NARDILYSIN"/>
    <property type="match status" value="1"/>
</dbReference>
<evidence type="ECO:0000313" key="4">
    <source>
        <dbReference type="Proteomes" id="UP000266841"/>
    </source>
</evidence>
<dbReference type="Pfam" id="PF05193">
    <property type="entry name" value="Peptidase_M16_C"/>
    <property type="match status" value="1"/>
</dbReference>
<dbReference type="Gene3D" id="3.30.830.10">
    <property type="entry name" value="Metalloenzyme, LuxS/M16 peptidase-like"/>
    <property type="match status" value="1"/>
</dbReference>
<dbReference type="PANTHER" id="PTHR43690:SF18">
    <property type="entry name" value="INSULIN-DEGRADING ENZYME-RELATED"/>
    <property type="match status" value="1"/>
</dbReference>
<dbReference type="Proteomes" id="UP000266841">
    <property type="component" value="Unassembled WGS sequence"/>
</dbReference>
<keyword evidence="1" id="KW-0479">Metal-binding</keyword>
<accession>K0RSM3</accession>
<feature type="non-terminal residue" evidence="3">
    <location>
        <position position="155"/>
    </location>
</feature>
<dbReference type="SUPFAM" id="SSF63411">
    <property type="entry name" value="LuxS/MPP-like metallohydrolase"/>
    <property type="match status" value="1"/>
</dbReference>
<dbReference type="OMA" id="FKSRIRY"/>
<dbReference type="InterPro" id="IPR011249">
    <property type="entry name" value="Metalloenz_LuxS/M16"/>
</dbReference>
<proteinExistence type="predicted"/>
<reference evidence="3 4" key="1">
    <citation type="journal article" date="2012" name="Genome Biol.">
        <title>Genome and low-iron response of an oceanic diatom adapted to chronic iron limitation.</title>
        <authorList>
            <person name="Lommer M."/>
            <person name="Specht M."/>
            <person name="Roy A.S."/>
            <person name="Kraemer L."/>
            <person name="Andreson R."/>
            <person name="Gutowska M.A."/>
            <person name="Wolf J."/>
            <person name="Bergner S.V."/>
            <person name="Schilhabel M.B."/>
            <person name="Klostermeier U.C."/>
            <person name="Beiko R.G."/>
            <person name="Rosenstiel P."/>
            <person name="Hippler M."/>
            <person name="Laroche J."/>
        </authorList>
    </citation>
    <scope>NUCLEOTIDE SEQUENCE [LARGE SCALE GENOMIC DNA]</scope>
    <source>
        <strain evidence="3 4">CCMP1005</strain>
    </source>
</reference>
<dbReference type="InterPro" id="IPR050626">
    <property type="entry name" value="Peptidase_M16"/>
</dbReference>
<evidence type="ECO:0000259" key="2">
    <source>
        <dbReference type="Pfam" id="PF05193"/>
    </source>
</evidence>
<dbReference type="OrthoDB" id="952271at2759"/>
<feature type="domain" description="Peptidase M16 C-terminal" evidence="2">
    <location>
        <begin position="1"/>
        <end position="127"/>
    </location>
</feature>
<dbReference type="InterPro" id="IPR007863">
    <property type="entry name" value="Peptidase_M16_C"/>
</dbReference>
<evidence type="ECO:0000313" key="3">
    <source>
        <dbReference type="EMBL" id="EJK55354.1"/>
    </source>
</evidence>
<comment type="caution">
    <text evidence="3">The sequence shown here is derived from an EMBL/GenBank/DDBJ whole genome shotgun (WGS) entry which is preliminary data.</text>
</comment>
<evidence type="ECO:0000256" key="1">
    <source>
        <dbReference type="ARBA" id="ARBA00022723"/>
    </source>
</evidence>
<dbReference type="EMBL" id="AGNL01034219">
    <property type="protein sequence ID" value="EJK55354.1"/>
    <property type="molecule type" value="Genomic_DNA"/>
</dbReference>
<protein>
    <recommendedName>
        <fullName evidence="2">Peptidase M16 C-terminal domain-containing protein</fullName>
    </recommendedName>
</protein>
<gene>
    <name evidence="3" type="ORF">THAOC_24921</name>
</gene>
<dbReference type="GO" id="GO:0046872">
    <property type="term" value="F:metal ion binding"/>
    <property type="evidence" value="ECO:0007669"/>
    <property type="project" value="UniProtKB-KW"/>
</dbReference>